<dbReference type="Pfam" id="PF01312">
    <property type="entry name" value="Bac_export_2"/>
    <property type="match status" value="1"/>
</dbReference>
<evidence type="ECO:0000256" key="7">
    <source>
        <dbReference type="ARBA" id="ARBA00022795"/>
    </source>
</evidence>
<dbReference type="Gene3D" id="3.40.1690.10">
    <property type="entry name" value="secretion proteins EscU"/>
    <property type="match status" value="1"/>
</dbReference>
<name>A0A437R3R8_9GAMM</name>
<feature type="transmembrane region" description="Helical" evidence="13">
    <location>
        <begin position="33"/>
        <end position="50"/>
    </location>
</feature>
<dbReference type="GO" id="GO:0005886">
    <property type="term" value="C:plasma membrane"/>
    <property type="evidence" value="ECO:0007669"/>
    <property type="project" value="UniProtKB-SubCell"/>
</dbReference>
<dbReference type="EMBL" id="SACS01000002">
    <property type="protein sequence ID" value="RVU41317.1"/>
    <property type="molecule type" value="Genomic_DNA"/>
</dbReference>
<keyword evidence="15" id="KW-0969">Cilium</keyword>
<dbReference type="GO" id="GO:0009306">
    <property type="term" value="P:protein secretion"/>
    <property type="evidence" value="ECO:0007669"/>
    <property type="project" value="InterPro"/>
</dbReference>
<keyword evidence="15" id="KW-0282">Flagellum</keyword>
<comment type="caution">
    <text evidence="15">The sequence shown here is derived from an EMBL/GenBank/DDBJ whole genome shotgun (WGS) entry which is preliminary data.</text>
</comment>
<evidence type="ECO:0000256" key="6">
    <source>
        <dbReference type="ARBA" id="ARBA00022692"/>
    </source>
</evidence>
<reference evidence="15 16" key="1">
    <citation type="submission" date="2019-01" db="EMBL/GenBank/DDBJ databases">
        <authorList>
            <person name="Chen W.-M."/>
        </authorList>
    </citation>
    <scope>NUCLEOTIDE SEQUENCE [LARGE SCALE GENOMIC DNA]</scope>
    <source>
        <strain evidence="15 16">KYPC3</strain>
    </source>
</reference>
<keyword evidence="7 13" id="KW-1005">Bacterial flagellum biogenesis</keyword>
<evidence type="ECO:0000256" key="13">
    <source>
        <dbReference type="RuleBase" id="RU364091"/>
    </source>
</evidence>
<keyword evidence="10 13" id="KW-0472">Membrane</keyword>
<evidence type="ECO:0000256" key="10">
    <source>
        <dbReference type="ARBA" id="ARBA00023136"/>
    </source>
</evidence>
<evidence type="ECO:0000256" key="5">
    <source>
        <dbReference type="ARBA" id="ARBA00022475"/>
    </source>
</evidence>
<dbReference type="SUPFAM" id="SSF160544">
    <property type="entry name" value="EscU C-terminal domain-like"/>
    <property type="match status" value="1"/>
</dbReference>
<organism evidence="15 16">
    <name type="scientific">Rheinheimera riviphila</name>
    <dbReference type="NCBI Taxonomy" id="1834037"/>
    <lineage>
        <taxon>Bacteria</taxon>
        <taxon>Pseudomonadati</taxon>
        <taxon>Pseudomonadota</taxon>
        <taxon>Gammaproteobacteria</taxon>
        <taxon>Chromatiales</taxon>
        <taxon>Chromatiaceae</taxon>
        <taxon>Rheinheimera</taxon>
    </lineage>
</organism>
<keyword evidence="11 13" id="KW-1006">Bacterial flagellum protein export</keyword>
<keyword evidence="16" id="KW-1185">Reference proteome</keyword>
<comment type="function">
    <text evidence="12 13">Required for formation of the rod structure in the basal body of the flagellar apparatus. Together with FliI and FliH, may constitute the export apparatus of flagellin.</text>
</comment>
<evidence type="ECO:0000256" key="3">
    <source>
        <dbReference type="ARBA" id="ARBA00021622"/>
    </source>
</evidence>
<gene>
    <name evidence="13 15" type="primary">flhB</name>
    <name evidence="15" type="ORF">EOE67_03715</name>
</gene>
<evidence type="ECO:0000256" key="8">
    <source>
        <dbReference type="ARBA" id="ARBA00022927"/>
    </source>
</evidence>
<evidence type="ECO:0000256" key="2">
    <source>
        <dbReference type="ARBA" id="ARBA00010690"/>
    </source>
</evidence>
<comment type="subcellular location">
    <subcellularLocation>
        <location evidence="1">Cell membrane</location>
        <topology evidence="1">Multi-pass membrane protein</topology>
    </subcellularLocation>
</comment>
<feature type="region of interest" description="Disordered" evidence="14">
    <location>
        <begin position="1"/>
        <end position="23"/>
    </location>
</feature>
<evidence type="ECO:0000256" key="12">
    <source>
        <dbReference type="ARBA" id="ARBA00025078"/>
    </source>
</evidence>
<evidence type="ECO:0000256" key="11">
    <source>
        <dbReference type="ARBA" id="ARBA00023225"/>
    </source>
</evidence>
<dbReference type="Gene3D" id="6.10.250.2080">
    <property type="match status" value="1"/>
</dbReference>
<evidence type="ECO:0000256" key="1">
    <source>
        <dbReference type="ARBA" id="ARBA00004651"/>
    </source>
</evidence>
<dbReference type="PRINTS" id="PR00950">
    <property type="entry name" value="TYPE3IMSPROT"/>
</dbReference>
<protein>
    <recommendedName>
        <fullName evidence="3 13">Flagellar biosynthetic protein FlhB</fullName>
    </recommendedName>
</protein>
<accession>A0A437R3R8</accession>
<dbReference type="PANTHER" id="PTHR30531">
    <property type="entry name" value="FLAGELLAR BIOSYNTHETIC PROTEIN FLHB"/>
    <property type="match status" value="1"/>
</dbReference>
<keyword evidence="15" id="KW-0966">Cell projection</keyword>
<feature type="transmembrane region" description="Helical" evidence="13">
    <location>
        <begin position="142"/>
        <end position="168"/>
    </location>
</feature>
<dbReference type="Proteomes" id="UP000283077">
    <property type="component" value="Unassembled WGS sequence"/>
</dbReference>
<dbReference type="InterPro" id="IPR006136">
    <property type="entry name" value="FlhB"/>
</dbReference>
<sequence>MAADSDMEKTEDPTSKKLDEAAEKGNIARSKELATALVLLGSSVGILIFGKEVANTTLTVCKRLLSLNYKDIFDENAMFTAMGAALTEVSIPLFKLFLVIAVAGVLGNILLGGYNFTWYGASFRPSKLNPLAGLKRMVGLQALVELFKSVLKVVIVAGVAYVLLVVFFDDIMALSLMSSPEDIAAAVYLLSWMFFGLCSSMLIIAAVDAPYQTWNHHKQMMMTKQEVEDEYKNSEGNPEVKGRIRRMQIQMSRRRMMEAVPTADVVVTNPTHYAVALKYEHGKFRAPVVVAKGVDQMALYIRQIADANKVPIVESPALARSIYFTTELDHPIPEQLFAAVAQVLAYVYQLKAYRKGKASRPKTLAKELPIPEGFRH</sequence>
<dbReference type="NCBIfam" id="TIGR00328">
    <property type="entry name" value="flhB"/>
    <property type="match status" value="1"/>
</dbReference>
<keyword evidence="4 13" id="KW-0813">Transport</keyword>
<proteinExistence type="inferred from homology"/>
<dbReference type="GO" id="GO:0044780">
    <property type="term" value="P:bacterial-type flagellum assembly"/>
    <property type="evidence" value="ECO:0007669"/>
    <property type="project" value="InterPro"/>
</dbReference>
<dbReference type="InterPro" id="IPR006135">
    <property type="entry name" value="T3SS_substrate_exporter"/>
</dbReference>
<dbReference type="AlphaFoldDB" id="A0A437R3R8"/>
<evidence type="ECO:0000256" key="4">
    <source>
        <dbReference type="ARBA" id="ARBA00022448"/>
    </source>
</evidence>
<dbReference type="InterPro" id="IPR029025">
    <property type="entry name" value="T3SS_substrate_exporter_C"/>
</dbReference>
<evidence type="ECO:0000313" key="15">
    <source>
        <dbReference type="EMBL" id="RVU41317.1"/>
    </source>
</evidence>
<feature type="transmembrane region" description="Helical" evidence="13">
    <location>
        <begin position="96"/>
        <end position="121"/>
    </location>
</feature>
<feature type="transmembrane region" description="Helical" evidence="13">
    <location>
        <begin position="188"/>
        <end position="211"/>
    </location>
</feature>
<dbReference type="RefSeq" id="WP_127697696.1">
    <property type="nucleotide sequence ID" value="NZ_SACS01000002.1"/>
</dbReference>
<evidence type="ECO:0000256" key="14">
    <source>
        <dbReference type="SAM" id="MobiDB-lite"/>
    </source>
</evidence>
<comment type="similarity">
    <text evidence="2 13">Belongs to the type III secretion exporter family.</text>
</comment>
<evidence type="ECO:0000313" key="16">
    <source>
        <dbReference type="Proteomes" id="UP000283077"/>
    </source>
</evidence>
<keyword evidence="8 13" id="KW-0653">Protein transport</keyword>
<dbReference type="PANTHER" id="PTHR30531:SF12">
    <property type="entry name" value="FLAGELLAR BIOSYNTHETIC PROTEIN FLHB"/>
    <property type="match status" value="1"/>
</dbReference>
<evidence type="ECO:0000256" key="9">
    <source>
        <dbReference type="ARBA" id="ARBA00022989"/>
    </source>
</evidence>
<keyword evidence="6 13" id="KW-0812">Transmembrane</keyword>
<dbReference type="FunFam" id="3.40.1690.10:FF:000001">
    <property type="entry name" value="Flagellar biosynthetic protein FlhB"/>
    <property type="match status" value="1"/>
</dbReference>
<dbReference type="OrthoDB" id="9807950at2"/>
<keyword evidence="5 13" id="KW-1003">Cell membrane</keyword>
<keyword evidence="9 13" id="KW-1133">Transmembrane helix</keyword>